<dbReference type="STRING" id="580340.Tlie_0856"/>
<sequence>MIFRYRARTADGRTVNGTISAYSQEQVVQQLRGQGLVPLAISADKEEHKLSFKERLQAIGTVPLKDKAVLFRQLTTMISAGITLGSALEILVQQTKNKKLALAVREVKRLVDSGISLSSAMRTRKEFNNLMVSIVRAGEEGGVLDKSLDRLATFLERQEALKKKIVSAVTYPAVVMSFAIGVVYILVTFIVPRFAQVFDGLGIDLPPVTTLTFDFALWMNRNWPFVLGSLVLFIVLVVILNRNKNTKPYMDRLKLRLPLVGDIIYKAIMARTNRTLSSMVEAGVPILMALEMTAEVANNYVIGKAYEDLKEAARRGQALGETAANTKVFPLMTAHMITVGEQTGRLEEMLGKVADWFELELDEKIKRLSSIIEPVLIMFVGGVVAIVASAIFLPIVGAIQAML</sequence>
<protein>
    <submittedName>
        <fullName evidence="12">Type II secretion system F domain protein</fullName>
    </submittedName>
</protein>
<feature type="domain" description="Type II secretion system protein GspF" evidence="11">
    <location>
        <begin position="274"/>
        <end position="394"/>
    </location>
</feature>
<dbReference type="PANTHER" id="PTHR30012">
    <property type="entry name" value="GENERAL SECRETION PATHWAY PROTEIN"/>
    <property type="match status" value="1"/>
</dbReference>
<evidence type="ECO:0000256" key="7">
    <source>
        <dbReference type="ARBA" id="ARBA00022989"/>
    </source>
</evidence>
<dbReference type="PANTHER" id="PTHR30012:SF0">
    <property type="entry name" value="TYPE II SECRETION SYSTEM PROTEIN F-RELATED"/>
    <property type="match status" value="1"/>
</dbReference>
<evidence type="ECO:0000256" key="2">
    <source>
        <dbReference type="ARBA" id="ARBA00005745"/>
    </source>
</evidence>
<dbReference type="PROSITE" id="PS00874">
    <property type="entry name" value="T2SP_F"/>
    <property type="match status" value="1"/>
</dbReference>
<keyword evidence="4" id="KW-1003">Cell membrane</keyword>
<evidence type="ECO:0000313" key="13">
    <source>
        <dbReference type="Proteomes" id="UP000005868"/>
    </source>
</evidence>
<evidence type="ECO:0000259" key="11">
    <source>
        <dbReference type="Pfam" id="PF00482"/>
    </source>
</evidence>
<dbReference type="GO" id="GO:0009306">
    <property type="term" value="P:protein secretion"/>
    <property type="evidence" value="ECO:0007669"/>
    <property type="project" value="InterPro"/>
</dbReference>
<feature type="transmembrane region" description="Helical" evidence="10">
    <location>
        <begin position="223"/>
        <end position="240"/>
    </location>
</feature>
<evidence type="ECO:0000313" key="12">
    <source>
        <dbReference type="EMBL" id="AER66589.1"/>
    </source>
</evidence>
<evidence type="ECO:0000256" key="3">
    <source>
        <dbReference type="ARBA" id="ARBA00022448"/>
    </source>
</evidence>
<dbReference type="Gene3D" id="1.20.81.30">
    <property type="entry name" value="Type II secretion system (T2SS), domain F"/>
    <property type="match status" value="2"/>
</dbReference>
<evidence type="ECO:0000256" key="9">
    <source>
        <dbReference type="RuleBase" id="RU003923"/>
    </source>
</evidence>
<dbReference type="EMBL" id="CP003096">
    <property type="protein sequence ID" value="AER66589.1"/>
    <property type="molecule type" value="Genomic_DNA"/>
</dbReference>
<keyword evidence="5" id="KW-0997">Cell inner membrane</keyword>
<dbReference type="AlphaFoldDB" id="G7V9N9"/>
<keyword evidence="8 10" id="KW-0472">Membrane</keyword>
<evidence type="ECO:0000256" key="4">
    <source>
        <dbReference type="ARBA" id="ARBA00022475"/>
    </source>
</evidence>
<name>G7V9N9_THELD</name>
<evidence type="ECO:0000256" key="8">
    <source>
        <dbReference type="ARBA" id="ARBA00023136"/>
    </source>
</evidence>
<organism evidence="12 13">
    <name type="scientific">Thermovirga lienii (strain ATCC BAA-1197 / DSM 17291 / Cas60314)</name>
    <dbReference type="NCBI Taxonomy" id="580340"/>
    <lineage>
        <taxon>Bacteria</taxon>
        <taxon>Thermotogati</taxon>
        <taxon>Synergistota</taxon>
        <taxon>Synergistia</taxon>
        <taxon>Synergistales</taxon>
        <taxon>Thermovirgaceae</taxon>
        <taxon>Thermovirga</taxon>
    </lineage>
</organism>
<dbReference type="PRINTS" id="PR00812">
    <property type="entry name" value="BCTERIALGSPF"/>
</dbReference>
<dbReference type="InterPro" id="IPR018076">
    <property type="entry name" value="T2SS_GspF_dom"/>
</dbReference>
<evidence type="ECO:0000256" key="6">
    <source>
        <dbReference type="ARBA" id="ARBA00022692"/>
    </source>
</evidence>
<accession>G7V9N9</accession>
<keyword evidence="3 9" id="KW-0813">Transport</keyword>
<dbReference type="eggNOG" id="COG1459">
    <property type="taxonomic scope" value="Bacteria"/>
</dbReference>
<evidence type="ECO:0000256" key="10">
    <source>
        <dbReference type="SAM" id="Phobius"/>
    </source>
</evidence>
<dbReference type="GO" id="GO:0005886">
    <property type="term" value="C:plasma membrane"/>
    <property type="evidence" value="ECO:0007669"/>
    <property type="project" value="UniProtKB-SubCell"/>
</dbReference>
<keyword evidence="7 10" id="KW-1133">Transmembrane helix</keyword>
<dbReference type="HOGENOM" id="CLU_035032_2_1_0"/>
<comment type="subcellular location">
    <subcellularLocation>
        <location evidence="1">Cell inner membrane</location>
        <topology evidence="1">Multi-pass membrane protein</topology>
    </subcellularLocation>
    <subcellularLocation>
        <location evidence="9">Cell membrane</location>
        <topology evidence="9">Multi-pass membrane protein</topology>
    </subcellularLocation>
</comment>
<evidence type="ECO:0000256" key="5">
    <source>
        <dbReference type="ARBA" id="ARBA00022519"/>
    </source>
</evidence>
<reference evidence="12 13" key="2">
    <citation type="journal article" date="2012" name="Stand. Genomic Sci.">
        <title>Genome sequence of the moderately thermophilic, amino-acid-degrading and sulfur-reducing bacterium Thermovirga lienii type strain (Cas60314(T)).</title>
        <authorList>
            <person name="Goker M."/>
            <person name="Saunders E."/>
            <person name="Lapidus A."/>
            <person name="Nolan M."/>
            <person name="Lucas S."/>
            <person name="Hammon N."/>
            <person name="Deshpande S."/>
            <person name="Cheng J.F."/>
            <person name="Han C."/>
            <person name="Tapia R."/>
            <person name="Goodwin L.A."/>
            <person name="Pitluck S."/>
            <person name="Liolios K."/>
            <person name="Mavromatis K."/>
            <person name="Pagani I."/>
            <person name="Ivanova N."/>
            <person name="Mikhailova N."/>
            <person name="Pati A."/>
            <person name="Chen A."/>
            <person name="Palaniappan K."/>
            <person name="Land M."/>
            <person name="Chang Y.J."/>
            <person name="Jeffries C.D."/>
            <person name="Brambilla E.M."/>
            <person name="Rohde M."/>
            <person name="Spring S."/>
            <person name="Detter J.C."/>
            <person name="Woyke T."/>
            <person name="Bristow J."/>
            <person name="Eisen J.A."/>
            <person name="Markowitz V."/>
            <person name="Hugenholtz P."/>
            <person name="Kyrpides N.C."/>
            <person name="Klenk H.P."/>
        </authorList>
    </citation>
    <scope>NUCLEOTIDE SEQUENCE [LARGE SCALE GENOMIC DNA]</scope>
    <source>
        <strain evidence="13">ATCC BAA-1197 / DSM 17291 / Cas60314</strain>
    </source>
</reference>
<feature type="domain" description="Type II secretion system protein GspF" evidence="11">
    <location>
        <begin position="71"/>
        <end position="192"/>
    </location>
</feature>
<feature type="transmembrane region" description="Helical" evidence="10">
    <location>
        <begin position="375"/>
        <end position="399"/>
    </location>
</feature>
<dbReference type="KEGG" id="tli:Tlie_0856"/>
<dbReference type="InterPro" id="IPR042094">
    <property type="entry name" value="T2SS_GspF_sf"/>
</dbReference>
<evidence type="ECO:0000256" key="1">
    <source>
        <dbReference type="ARBA" id="ARBA00004429"/>
    </source>
</evidence>
<dbReference type="FunFam" id="1.20.81.30:FF:000001">
    <property type="entry name" value="Type II secretion system protein F"/>
    <property type="match status" value="1"/>
</dbReference>
<keyword evidence="6 9" id="KW-0812">Transmembrane</keyword>
<dbReference type="InterPro" id="IPR003004">
    <property type="entry name" value="GspF/PilC"/>
</dbReference>
<dbReference type="OrthoDB" id="9805682at2"/>
<dbReference type="InterPro" id="IPR001992">
    <property type="entry name" value="T2SS_GspF/T4SS_PilC_CS"/>
</dbReference>
<dbReference type="Proteomes" id="UP000005868">
    <property type="component" value="Chromosome"/>
</dbReference>
<proteinExistence type="inferred from homology"/>
<comment type="similarity">
    <text evidence="2 9">Belongs to the GSP F family.</text>
</comment>
<reference evidence="13" key="1">
    <citation type="submission" date="2011-10" db="EMBL/GenBank/DDBJ databases">
        <title>The complete genome of chromosome of Thermovirga lienii DSM 17291.</title>
        <authorList>
            <consortium name="US DOE Joint Genome Institute (JGI-PGF)"/>
            <person name="Lucas S."/>
            <person name="Copeland A."/>
            <person name="Lapidus A."/>
            <person name="Glavina del Rio T."/>
            <person name="Dalin E."/>
            <person name="Tice H."/>
            <person name="Bruce D."/>
            <person name="Goodwin L."/>
            <person name="Pitluck S."/>
            <person name="Peters L."/>
            <person name="Mikhailova N."/>
            <person name="Saunders E."/>
            <person name="Kyrpides N."/>
            <person name="Mavromatis K."/>
            <person name="Ivanova N."/>
            <person name="Last F.I."/>
            <person name="Brettin T."/>
            <person name="Detter J.C."/>
            <person name="Han C."/>
            <person name="Larimer F."/>
            <person name="Land M."/>
            <person name="Hauser L."/>
            <person name="Markowitz V."/>
            <person name="Cheng J.-F."/>
            <person name="Hugenholtz P."/>
            <person name="Woyke T."/>
            <person name="Wu D."/>
            <person name="Spring S."/>
            <person name="Schroeder M."/>
            <person name="Brambilla E.-M."/>
            <person name="Klenk H.-P."/>
            <person name="Eisen J.A."/>
        </authorList>
    </citation>
    <scope>NUCLEOTIDE SEQUENCE [LARGE SCALE GENOMIC DNA]</scope>
    <source>
        <strain evidence="13">ATCC BAA-1197 / DSM 17291 / Cas60314</strain>
    </source>
</reference>
<feature type="transmembrane region" description="Helical" evidence="10">
    <location>
        <begin position="165"/>
        <end position="191"/>
    </location>
</feature>
<keyword evidence="13" id="KW-1185">Reference proteome</keyword>
<dbReference type="Pfam" id="PF00482">
    <property type="entry name" value="T2SSF"/>
    <property type="match status" value="2"/>
</dbReference>
<gene>
    <name evidence="12" type="ordered locus">Tlie_0856</name>
</gene>